<dbReference type="AlphaFoldDB" id="A0A645DLQ4"/>
<dbReference type="EMBL" id="VSSQ01037514">
    <property type="protein sequence ID" value="MPM90229.1"/>
    <property type="molecule type" value="Genomic_DNA"/>
</dbReference>
<name>A0A645DLQ4_9ZZZZ</name>
<gene>
    <name evidence="1" type="ORF">SDC9_137350</name>
</gene>
<organism evidence="1">
    <name type="scientific">bioreactor metagenome</name>
    <dbReference type="NCBI Taxonomy" id="1076179"/>
    <lineage>
        <taxon>unclassified sequences</taxon>
        <taxon>metagenomes</taxon>
        <taxon>ecological metagenomes</taxon>
    </lineage>
</organism>
<reference evidence="1" key="1">
    <citation type="submission" date="2019-08" db="EMBL/GenBank/DDBJ databases">
        <authorList>
            <person name="Kucharzyk K."/>
            <person name="Murdoch R.W."/>
            <person name="Higgins S."/>
            <person name="Loffler F."/>
        </authorList>
    </citation>
    <scope>NUCLEOTIDE SEQUENCE</scope>
</reference>
<sequence>MIDFSMVGNNVINFVEINFGSKILHKLLSKGEPNGVDEYGFFFLN</sequence>
<proteinExistence type="predicted"/>
<accession>A0A645DLQ4</accession>
<comment type="caution">
    <text evidence="1">The sequence shown here is derived from an EMBL/GenBank/DDBJ whole genome shotgun (WGS) entry which is preliminary data.</text>
</comment>
<evidence type="ECO:0000313" key="1">
    <source>
        <dbReference type="EMBL" id="MPM90229.1"/>
    </source>
</evidence>
<protein>
    <submittedName>
        <fullName evidence="1">Uncharacterized protein</fullName>
    </submittedName>
</protein>